<reference evidence="10" key="1">
    <citation type="submission" date="2017-11" db="EMBL/GenBank/DDBJ databases">
        <authorList>
            <person name="Duchaud E."/>
        </authorList>
    </citation>
    <scope>NUCLEOTIDE SEQUENCE [LARGE SCALE GENOMIC DNA]</scope>
    <source>
        <strain evidence="10">Tenacibaculum sp. TNO020</strain>
    </source>
</reference>
<keyword evidence="9" id="KW-0121">Carboxypeptidase</keyword>
<keyword evidence="3" id="KW-0645">Protease</keyword>
<dbReference type="InterPro" id="IPR000834">
    <property type="entry name" value="Peptidase_M14"/>
</dbReference>
<proteinExistence type="inferred from homology"/>
<accession>A0A2H1YJT0</accession>
<comment type="caution">
    <text evidence="7">Lacks conserved residue(s) required for the propagation of feature annotation.</text>
</comment>
<evidence type="ECO:0000256" key="5">
    <source>
        <dbReference type="ARBA" id="ARBA00022833"/>
    </source>
</evidence>
<keyword evidence="6" id="KW-0482">Metalloprotease</keyword>
<dbReference type="RefSeq" id="WP_101918277.1">
    <property type="nucleotide sequence ID" value="NZ_OENF01000040.1"/>
</dbReference>
<evidence type="ECO:0000313" key="10">
    <source>
        <dbReference type="Proteomes" id="UP000234211"/>
    </source>
</evidence>
<keyword evidence="4" id="KW-0378">Hydrolase</keyword>
<protein>
    <submittedName>
        <fullName evidence="9">Zinc carboxypeptidase</fullName>
    </submittedName>
</protein>
<evidence type="ECO:0000313" key="9">
    <source>
        <dbReference type="EMBL" id="SOS75651.1"/>
    </source>
</evidence>
<dbReference type="AlphaFoldDB" id="A0A2H1YJT0"/>
<evidence type="ECO:0000256" key="6">
    <source>
        <dbReference type="ARBA" id="ARBA00023049"/>
    </source>
</evidence>
<feature type="domain" description="Peptidase M14" evidence="8">
    <location>
        <begin position="26"/>
        <end position="304"/>
    </location>
</feature>
<keyword evidence="10" id="KW-1185">Reference proteome</keyword>
<dbReference type="Pfam" id="PF00246">
    <property type="entry name" value="Peptidase_M14"/>
    <property type="match status" value="1"/>
</dbReference>
<evidence type="ECO:0000256" key="7">
    <source>
        <dbReference type="PROSITE-ProRule" id="PRU01379"/>
    </source>
</evidence>
<dbReference type="EMBL" id="OENF01000040">
    <property type="protein sequence ID" value="SOS75651.1"/>
    <property type="molecule type" value="Genomic_DNA"/>
</dbReference>
<evidence type="ECO:0000259" key="8">
    <source>
        <dbReference type="PROSITE" id="PS52035"/>
    </source>
</evidence>
<dbReference type="GO" id="GO:0006508">
    <property type="term" value="P:proteolysis"/>
    <property type="evidence" value="ECO:0007669"/>
    <property type="project" value="UniProtKB-KW"/>
</dbReference>
<comment type="cofactor">
    <cofactor evidence="1">
        <name>Zn(2+)</name>
        <dbReference type="ChEBI" id="CHEBI:29105"/>
    </cofactor>
</comment>
<evidence type="ECO:0000256" key="4">
    <source>
        <dbReference type="ARBA" id="ARBA00022801"/>
    </source>
</evidence>
<comment type="similarity">
    <text evidence="2 7">Belongs to the peptidase M14 family.</text>
</comment>
<keyword evidence="5" id="KW-0862">Zinc</keyword>
<evidence type="ECO:0000256" key="3">
    <source>
        <dbReference type="ARBA" id="ARBA00022670"/>
    </source>
</evidence>
<dbReference type="PANTHER" id="PTHR11705:SF143">
    <property type="entry name" value="SLL0236 PROTEIN"/>
    <property type="match status" value="1"/>
</dbReference>
<dbReference type="PROSITE" id="PS52035">
    <property type="entry name" value="PEPTIDASE_M14"/>
    <property type="match status" value="1"/>
</dbReference>
<dbReference type="GO" id="GO:0008270">
    <property type="term" value="F:zinc ion binding"/>
    <property type="evidence" value="ECO:0007669"/>
    <property type="project" value="InterPro"/>
</dbReference>
<dbReference type="GO" id="GO:0004181">
    <property type="term" value="F:metallocarboxypeptidase activity"/>
    <property type="evidence" value="ECO:0007669"/>
    <property type="project" value="InterPro"/>
</dbReference>
<dbReference type="SUPFAM" id="SSF53187">
    <property type="entry name" value="Zn-dependent exopeptidases"/>
    <property type="match status" value="1"/>
</dbReference>
<evidence type="ECO:0000256" key="1">
    <source>
        <dbReference type="ARBA" id="ARBA00001947"/>
    </source>
</evidence>
<dbReference type="Proteomes" id="UP000234211">
    <property type="component" value="Unassembled WGS sequence"/>
</dbReference>
<gene>
    <name evidence="9" type="ORF">TNO020_50052</name>
</gene>
<dbReference type="Gene3D" id="3.40.630.10">
    <property type="entry name" value="Zn peptidases"/>
    <property type="match status" value="1"/>
</dbReference>
<sequence>MNTNTLNIDFLEENYQKIKQSKISGRYITLEHIKPIIEEFSNVKIENHQKIYQKISANKIGESEQGKDIYQLKIKQEKTGKLENKKENKQVKILIWSQMHGNESTGTKAVFDFLNFLKNEENYQENKIAKTILENCEITIIPILNPDGAEVYTRVNANNIDLNRDAVDLKAKESKLLRKILDTVNPDFCFNLHDQRTIFGVEGTRNPATISFLAPSEEITRKITEGRKKTMNVIIAMNELLQEIIPNHIGRYTDEFYPTATGDTFQKLGYNTILIEAGHFPNDYERENVRKFNFFALLQGIYHLACKNNTTEHQEYFAIPNNIKNFYDVIYRTGNKTENNHENNQKDVAFQYVEKVENGKFAPTLKKEKEGDLSSYIGHKELRK</sequence>
<name>A0A2H1YJT0_9FLAO</name>
<dbReference type="PANTHER" id="PTHR11705">
    <property type="entry name" value="PROTEASE FAMILY M14 CARBOXYPEPTIDASE A,B"/>
    <property type="match status" value="1"/>
</dbReference>
<dbReference type="GO" id="GO:0005615">
    <property type="term" value="C:extracellular space"/>
    <property type="evidence" value="ECO:0007669"/>
    <property type="project" value="TreeGrafter"/>
</dbReference>
<dbReference type="OrthoDB" id="1119199at2"/>
<organism evidence="9 10">
    <name type="scientific">Tenacibaculum piscium</name>
    <dbReference type="NCBI Taxonomy" id="1458515"/>
    <lineage>
        <taxon>Bacteria</taxon>
        <taxon>Pseudomonadati</taxon>
        <taxon>Bacteroidota</taxon>
        <taxon>Flavobacteriia</taxon>
        <taxon>Flavobacteriales</taxon>
        <taxon>Flavobacteriaceae</taxon>
        <taxon>Tenacibaculum</taxon>
    </lineage>
</organism>
<evidence type="ECO:0000256" key="2">
    <source>
        <dbReference type="ARBA" id="ARBA00005988"/>
    </source>
</evidence>